<evidence type="ECO:0000259" key="2">
    <source>
        <dbReference type="SMART" id="SM00355"/>
    </source>
</evidence>
<keyword evidence="4" id="KW-1185">Reference proteome</keyword>
<feature type="compositionally biased region" description="Low complexity" evidence="1">
    <location>
        <begin position="1282"/>
        <end position="1296"/>
    </location>
</feature>
<feature type="region of interest" description="Disordered" evidence="1">
    <location>
        <begin position="1050"/>
        <end position="1082"/>
    </location>
</feature>
<feature type="compositionally biased region" description="Polar residues" evidence="1">
    <location>
        <begin position="259"/>
        <end position="273"/>
    </location>
</feature>
<feature type="domain" description="C2H2-type" evidence="2">
    <location>
        <begin position="112"/>
        <end position="135"/>
    </location>
</feature>
<evidence type="ECO:0000256" key="1">
    <source>
        <dbReference type="SAM" id="MobiDB-lite"/>
    </source>
</evidence>
<gene>
    <name evidence="3" type="ORF">RRG08_059802</name>
</gene>
<dbReference type="EMBL" id="JAWDGP010000077">
    <property type="protein sequence ID" value="KAK3803939.1"/>
    <property type="molecule type" value="Genomic_DNA"/>
</dbReference>
<feature type="domain" description="C2H2-type" evidence="2">
    <location>
        <begin position="87"/>
        <end position="110"/>
    </location>
</feature>
<reference evidence="3" key="1">
    <citation type="journal article" date="2023" name="G3 (Bethesda)">
        <title>A reference genome for the long-term kleptoplast-retaining sea slug Elysia crispata morphotype clarki.</title>
        <authorList>
            <person name="Eastman K.E."/>
            <person name="Pendleton A.L."/>
            <person name="Shaikh M.A."/>
            <person name="Suttiyut T."/>
            <person name="Ogas R."/>
            <person name="Tomko P."/>
            <person name="Gavelis G."/>
            <person name="Widhalm J.R."/>
            <person name="Wisecaver J.H."/>
        </authorList>
    </citation>
    <scope>NUCLEOTIDE SEQUENCE</scope>
    <source>
        <strain evidence="3">ECLA1</strain>
    </source>
</reference>
<dbReference type="Gene3D" id="3.30.160.60">
    <property type="entry name" value="Classic Zinc Finger"/>
    <property type="match status" value="1"/>
</dbReference>
<name>A0AAE1EDS3_9GAST</name>
<dbReference type="InterPro" id="IPR013087">
    <property type="entry name" value="Znf_C2H2_type"/>
</dbReference>
<sequence length="1386" mass="151308">MAFSDNSYQVTGKVCPPSLPMTMLLHEQWTLPPVLPGVLQSFLVESPAQETRINPPESLCAVVAQAQVLLSTNEGYSMSSVVSLPYYFCNFCDHHTDSRALLLKHLAQKHVFQCNLCNFSSLNRCSLIQHQLRAHIDAEELSPILSTKFVQVNLPQVQRTLQNNDLFSGRSPQQHHARDDSVSQVSSATGHHENNFLLPSPQQEIDNEDHSSVSTTQHESSQVGENFLTPERNNTNQTEPIPHFLDVGHSSVSSSNLSPQTHNTIDSSVSQDNSVTVSKKTSVGSIVANTSSAIASACCSDSPTDNDACSLSRGSLSGDSQKQKLHSRDPDNFLIDNSGHRNEEPQALPERTKLKASSENGQKKKKYDILRGLLIGESSEKVGSYSSPAKKQFSKSVQYLHCSSAAKESESKVNEPEVSPAVSLHERAQLQRASDMSLKELLMQPSTSGHRKCSGQVETYTTRSISGVSEFHSSVSDNHEAIFNSKAKSLPPNNCIASEMLRTLSQNVSGSENQNCQDVGALARSLYPSKTSGACRDGTGTQDTPYTSREENGGSRKSHRLKKKCVYLDSASLSDEGYANEISYSGIKKLALKRQRDENEDTNDDDDDDVEYIYENDKDISFSEDSEDSSTDSGGEERRRIKCKRLKLGMSHRDKYENLGMTLTCLHCSFTNGNRHILRNHLRVCHPLCVPFAETSLKSGKKTIMYFCQGFNSRCSFASSKASEIFSHIKLCYVGLLDGFNSELQDDFSSVLSSLGIASKLMDSRPSTFYCLRCDYTKHSLQPIVEHVMGKHAGSVTGILHVTIGIQEPKHTKVHMVCLACKTEVPAKEWRFHPCRVHGKKRERATWKEEDHNNEKFSSKIPMNHPVKSIDQVRYKENFLEKMNLSKTVSSESDGFVSSAGLKSALADKEIVVKEENFVVPEVETSPVVEVLNMKEPDFLKKHSKEIVVKEENCAVPEVDTSSEVDVSNMKEPDLVKNNTGIATSLLGKQMGKDSSMCVISSCFSMNPNFDSKSPLAASSQSITESLLTSPTKGLKFSTSSVLPLVKTTTESRSSLQGAGTTFRANSSFSKNPDTRSPTSVLHSLLVSDPPDISSTQALNLLQNLLSSSSSSGTGKTMAETPTHAAYTVGQSREQSLSLTSSVLPSPSSQAKSKQPNHSSSVIDVFPDLNIASNSTVSKNVKSSDSPITVKSETNFHADDATIVSMVYSEKCSDLTSQPVKREGHEHHQEVQGPQAPLQETSAQEKKLLGDCQGSSKDSHSSSLLPFVANPSLSQPSSHLKPLSATTPLTSSSASPVQDSLGAGLFPATSSAPLHPSPFTNLLRGLLSMSQKKDKESSQTCIAHMSVLGVSGKTPQALFASTDHLIPSQRNCCGNPASLWNHILIH</sequence>
<feature type="region of interest" description="Disordered" evidence="1">
    <location>
        <begin position="530"/>
        <end position="557"/>
    </location>
</feature>
<organism evidence="3 4">
    <name type="scientific">Elysia crispata</name>
    <name type="common">lettuce slug</name>
    <dbReference type="NCBI Taxonomy" id="231223"/>
    <lineage>
        <taxon>Eukaryota</taxon>
        <taxon>Metazoa</taxon>
        <taxon>Spiralia</taxon>
        <taxon>Lophotrochozoa</taxon>
        <taxon>Mollusca</taxon>
        <taxon>Gastropoda</taxon>
        <taxon>Heterobranchia</taxon>
        <taxon>Euthyneura</taxon>
        <taxon>Panpulmonata</taxon>
        <taxon>Sacoglossa</taxon>
        <taxon>Placobranchoidea</taxon>
        <taxon>Plakobranchidae</taxon>
        <taxon>Elysia</taxon>
    </lineage>
</organism>
<feature type="domain" description="C2H2-type" evidence="2">
    <location>
        <begin position="769"/>
        <end position="792"/>
    </location>
</feature>
<evidence type="ECO:0000313" key="3">
    <source>
        <dbReference type="EMBL" id="KAK3803939.1"/>
    </source>
</evidence>
<dbReference type="SMART" id="SM00355">
    <property type="entry name" value="ZnF_C2H2"/>
    <property type="match status" value="4"/>
</dbReference>
<feature type="compositionally biased region" description="Basic and acidic residues" evidence="1">
    <location>
        <begin position="1220"/>
        <end position="1230"/>
    </location>
</feature>
<feature type="compositionally biased region" description="Polar residues" evidence="1">
    <location>
        <begin position="308"/>
        <end position="320"/>
    </location>
</feature>
<feature type="region of interest" description="Disordered" evidence="1">
    <location>
        <begin position="1215"/>
        <end position="1296"/>
    </location>
</feature>
<dbReference type="Proteomes" id="UP001283361">
    <property type="component" value="Unassembled WGS sequence"/>
</dbReference>
<feature type="region of interest" description="Disordered" evidence="1">
    <location>
        <begin position="1129"/>
        <end position="1162"/>
    </location>
</feature>
<feature type="compositionally biased region" description="Polar residues" evidence="1">
    <location>
        <begin position="212"/>
        <end position="224"/>
    </location>
</feature>
<comment type="caution">
    <text evidence="3">The sequence shown here is derived from an EMBL/GenBank/DDBJ whole genome shotgun (WGS) entry which is preliminary data.</text>
</comment>
<feature type="region of interest" description="Disordered" evidence="1">
    <location>
        <begin position="166"/>
        <end position="275"/>
    </location>
</feature>
<accession>A0AAE1EDS3</accession>
<feature type="compositionally biased region" description="Low complexity" evidence="1">
    <location>
        <begin position="1136"/>
        <end position="1156"/>
    </location>
</feature>
<evidence type="ECO:0000313" key="4">
    <source>
        <dbReference type="Proteomes" id="UP001283361"/>
    </source>
</evidence>
<protein>
    <recommendedName>
        <fullName evidence="2">C2H2-type domain-containing protein</fullName>
    </recommendedName>
</protein>
<feature type="domain" description="C2H2-type" evidence="2">
    <location>
        <begin position="663"/>
        <end position="686"/>
    </location>
</feature>
<proteinExistence type="predicted"/>
<feature type="region of interest" description="Disordered" evidence="1">
    <location>
        <begin position="308"/>
        <end position="363"/>
    </location>
</feature>